<name>A0AA88NUV4_TACVA</name>
<dbReference type="EMBL" id="JAVHJS010000002">
    <property type="protein sequence ID" value="KAK2866621.1"/>
    <property type="molecule type" value="Genomic_DNA"/>
</dbReference>
<protein>
    <submittedName>
        <fullName evidence="2">Uncharacterized protein</fullName>
    </submittedName>
</protein>
<accession>A0AA88NUV4</accession>
<feature type="region of interest" description="Disordered" evidence="1">
    <location>
        <begin position="1"/>
        <end position="60"/>
    </location>
</feature>
<organism evidence="2 3">
    <name type="scientific">Tachysurus vachellii</name>
    <name type="common">Darkbarbel catfish</name>
    <name type="synonym">Pelteobagrus vachellii</name>
    <dbReference type="NCBI Taxonomy" id="175792"/>
    <lineage>
        <taxon>Eukaryota</taxon>
        <taxon>Metazoa</taxon>
        <taxon>Chordata</taxon>
        <taxon>Craniata</taxon>
        <taxon>Vertebrata</taxon>
        <taxon>Euteleostomi</taxon>
        <taxon>Actinopterygii</taxon>
        <taxon>Neopterygii</taxon>
        <taxon>Teleostei</taxon>
        <taxon>Ostariophysi</taxon>
        <taxon>Siluriformes</taxon>
        <taxon>Bagridae</taxon>
        <taxon>Tachysurus</taxon>
    </lineage>
</organism>
<feature type="compositionally biased region" description="Basic residues" evidence="1">
    <location>
        <begin position="1"/>
        <end position="16"/>
    </location>
</feature>
<dbReference type="Proteomes" id="UP001187315">
    <property type="component" value="Unassembled WGS sequence"/>
</dbReference>
<evidence type="ECO:0000313" key="3">
    <source>
        <dbReference type="Proteomes" id="UP001187315"/>
    </source>
</evidence>
<proteinExistence type="predicted"/>
<evidence type="ECO:0000313" key="2">
    <source>
        <dbReference type="EMBL" id="KAK2866621.1"/>
    </source>
</evidence>
<evidence type="ECO:0000256" key="1">
    <source>
        <dbReference type="SAM" id="MobiDB-lite"/>
    </source>
</evidence>
<feature type="compositionally biased region" description="Polar residues" evidence="1">
    <location>
        <begin position="18"/>
        <end position="38"/>
    </location>
</feature>
<sequence length="160" mass="16822">MERSGLRARRVSHKLGKSINNPISDTQTASPEGLNSVSRALRVPPSTDQSDSPLQGHSPIRFSEVSLSEKGDFSTIRHAATNGNSLGWALMVPGGGVEWTGAYGREGASPQLLPSGTSFRPAGSAPCVLPSVEEACQGQPWYMLTHRAAPTPLGRASCLG</sequence>
<dbReference type="AlphaFoldDB" id="A0AA88NUV4"/>
<comment type="caution">
    <text evidence="2">The sequence shown here is derived from an EMBL/GenBank/DDBJ whole genome shotgun (WGS) entry which is preliminary data.</text>
</comment>
<keyword evidence="3" id="KW-1185">Reference proteome</keyword>
<feature type="compositionally biased region" description="Polar residues" evidence="1">
    <location>
        <begin position="46"/>
        <end position="55"/>
    </location>
</feature>
<gene>
    <name evidence="2" type="ORF">Q7C36_002677</name>
</gene>
<reference evidence="2" key="1">
    <citation type="submission" date="2023-08" db="EMBL/GenBank/DDBJ databases">
        <title>Pelteobagrus vachellii genome.</title>
        <authorList>
            <person name="Liu H."/>
        </authorList>
    </citation>
    <scope>NUCLEOTIDE SEQUENCE</scope>
    <source>
        <strain evidence="2">PRFRI_2022a</strain>
        <tissue evidence="2">Muscle</tissue>
    </source>
</reference>